<protein>
    <submittedName>
        <fullName evidence="3">Substrate-binding domain-containing protein</fullName>
    </submittedName>
</protein>
<sequence length="359" mass="37316">MKTAIYLAAGAALALSACSPKTDTTSETAGDGGGGNRAQVWAAGSSTVFPFATRVAENVARTTGGKPARVESLGTGGGFKLFCGGASSQYPDVATASRPIKKSEFEKCAAAGVTDIIEIKIGFDGIVVANDKKGPTFDLHREQLYMALAAEVPKGGAFAPNTAKTWDAVGPGLPKDAILVYGPPPTSGTRDAFNELALEKGGEKDATLAALKKSDEDSFKAKTHTIRSDGLWVDSGENDNAIVQTLQKTPHSIGVFGYSFLENNMDKVKAAKIEGVAPTFETISSGAYPLSRSMFIYVKKASIGVTPGLREFVDGFVSDAATGKGGYLQSRGLIPLPEAEHKAQQASVKALTVMTAPAS</sequence>
<dbReference type="RefSeq" id="WP_377366827.1">
    <property type="nucleotide sequence ID" value="NZ_JAOTJD010000001.1"/>
</dbReference>
<comment type="caution">
    <text evidence="3">The sequence shown here is derived from an EMBL/GenBank/DDBJ whole genome shotgun (WGS) entry which is preliminary data.</text>
</comment>
<organism evidence="3 4">
    <name type="scientific">Phenylobacterium ferrooxidans</name>
    <dbReference type="NCBI Taxonomy" id="2982689"/>
    <lineage>
        <taxon>Bacteria</taxon>
        <taxon>Pseudomonadati</taxon>
        <taxon>Pseudomonadota</taxon>
        <taxon>Alphaproteobacteria</taxon>
        <taxon>Caulobacterales</taxon>
        <taxon>Caulobacteraceae</taxon>
        <taxon>Phenylobacterium</taxon>
    </lineage>
</organism>
<reference evidence="3 4" key="1">
    <citation type="submission" date="2022-09" db="EMBL/GenBank/DDBJ databases">
        <title>New species of Phenylobacterium.</title>
        <authorList>
            <person name="Mieszkin S."/>
        </authorList>
    </citation>
    <scope>NUCLEOTIDE SEQUENCE [LARGE SCALE GENOMIC DNA]</scope>
    <source>
        <strain evidence="3 4">HK31-G</strain>
    </source>
</reference>
<dbReference type="InterPro" id="IPR050811">
    <property type="entry name" value="Phosphate_ABC_transporter"/>
</dbReference>
<dbReference type="Gene3D" id="3.40.190.10">
    <property type="entry name" value="Periplasmic binding protein-like II"/>
    <property type="match status" value="2"/>
</dbReference>
<feature type="domain" description="PBP" evidence="2">
    <location>
        <begin position="32"/>
        <end position="319"/>
    </location>
</feature>
<name>A0ABW6CKA3_9CAUL</name>
<evidence type="ECO:0000256" key="1">
    <source>
        <dbReference type="ARBA" id="ARBA00022729"/>
    </source>
</evidence>
<evidence type="ECO:0000259" key="2">
    <source>
        <dbReference type="Pfam" id="PF12849"/>
    </source>
</evidence>
<keyword evidence="1" id="KW-0732">Signal</keyword>
<dbReference type="Pfam" id="PF12849">
    <property type="entry name" value="PBP_like_2"/>
    <property type="match status" value="1"/>
</dbReference>
<dbReference type="InterPro" id="IPR024370">
    <property type="entry name" value="PBP_domain"/>
</dbReference>
<dbReference type="SUPFAM" id="SSF53850">
    <property type="entry name" value="Periplasmic binding protein-like II"/>
    <property type="match status" value="1"/>
</dbReference>
<gene>
    <name evidence="3" type="ORF">OCL97_01095</name>
</gene>
<evidence type="ECO:0000313" key="4">
    <source>
        <dbReference type="Proteomes" id="UP001598130"/>
    </source>
</evidence>
<dbReference type="PANTHER" id="PTHR30570:SF1">
    <property type="entry name" value="PHOSPHATE-BINDING PROTEIN PSTS"/>
    <property type="match status" value="1"/>
</dbReference>
<dbReference type="EMBL" id="JAOTJD010000001">
    <property type="protein sequence ID" value="MFD3262556.1"/>
    <property type="molecule type" value="Genomic_DNA"/>
</dbReference>
<dbReference type="PANTHER" id="PTHR30570">
    <property type="entry name" value="PERIPLASMIC PHOSPHATE BINDING COMPONENT OF PHOSPHATE ABC TRANSPORTER"/>
    <property type="match status" value="1"/>
</dbReference>
<keyword evidence="4" id="KW-1185">Reference proteome</keyword>
<dbReference type="PROSITE" id="PS51257">
    <property type="entry name" value="PROKAR_LIPOPROTEIN"/>
    <property type="match status" value="1"/>
</dbReference>
<proteinExistence type="predicted"/>
<dbReference type="Proteomes" id="UP001598130">
    <property type="component" value="Unassembled WGS sequence"/>
</dbReference>
<accession>A0ABW6CKA3</accession>
<evidence type="ECO:0000313" key="3">
    <source>
        <dbReference type="EMBL" id="MFD3262556.1"/>
    </source>
</evidence>